<dbReference type="Pfam" id="PF02518">
    <property type="entry name" value="HATPase_c"/>
    <property type="match status" value="1"/>
</dbReference>
<evidence type="ECO:0000259" key="12">
    <source>
        <dbReference type="PROSITE" id="PS50109"/>
    </source>
</evidence>
<dbReference type="InterPro" id="IPR001789">
    <property type="entry name" value="Sig_transdc_resp-reg_receiver"/>
</dbReference>
<dbReference type="CDD" id="cd00082">
    <property type="entry name" value="HisKA"/>
    <property type="match status" value="1"/>
</dbReference>
<keyword evidence="6" id="KW-0418">Kinase</keyword>
<dbReference type="SUPFAM" id="SSF52172">
    <property type="entry name" value="CheY-like"/>
    <property type="match status" value="1"/>
</dbReference>
<keyword evidence="11" id="KW-0472">Membrane</keyword>
<gene>
    <name evidence="14" type="ORF">DZ860_10735</name>
</gene>
<dbReference type="SUPFAM" id="SSF55874">
    <property type="entry name" value="ATPase domain of HSP90 chaperone/DNA topoisomerase II/histidine kinase"/>
    <property type="match status" value="1"/>
</dbReference>
<keyword evidence="8" id="KW-0067">ATP-binding</keyword>
<evidence type="ECO:0000256" key="6">
    <source>
        <dbReference type="ARBA" id="ARBA00022777"/>
    </source>
</evidence>
<evidence type="ECO:0000256" key="4">
    <source>
        <dbReference type="ARBA" id="ARBA00022679"/>
    </source>
</evidence>
<dbReference type="CDD" id="cd17546">
    <property type="entry name" value="REC_hyHK_CKI1_RcsC-like"/>
    <property type="match status" value="1"/>
</dbReference>
<dbReference type="InterPro" id="IPR036890">
    <property type="entry name" value="HATPase_C_sf"/>
</dbReference>
<evidence type="ECO:0000313" key="14">
    <source>
        <dbReference type="EMBL" id="RJX71410.1"/>
    </source>
</evidence>
<dbReference type="InterPro" id="IPR005467">
    <property type="entry name" value="His_kinase_dom"/>
</dbReference>
<organism evidence="14 15">
    <name type="scientific">Vibrio sinensis</name>
    <dbReference type="NCBI Taxonomy" id="2302434"/>
    <lineage>
        <taxon>Bacteria</taxon>
        <taxon>Pseudomonadati</taxon>
        <taxon>Pseudomonadota</taxon>
        <taxon>Gammaproteobacteria</taxon>
        <taxon>Vibrionales</taxon>
        <taxon>Vibrionaceae</taxon>
        <taxon>Vibrio</taxon>
    </lineage>
</organism>
<dbReference type="GO" id="GO:0005524">
    <property type="term" value="F:ATP binding"/>
    <property type="evidence" value="ECO:0007669"/>
    <property type="project" value="UniProtKB-KW"/>
</dbReference>
<dbReference type="FunFam" id="1.10.287.130:FF:000002">
    <property type="entry name" value="Two-component osmosensing histidine kinase"/>
    <property type="match status" value="1"/>
</dbReference>
<keyword evidence="5" id="KW-0547">Nucleotide-binding</keyword>
<dbReference type="PANTHER" id="PTHR45339">
    <property type="entry name" value="HYBRID SIGNAL TRANSDUCTION HISTIDINE KINASE J"/>
    <property type="match status" value="1"/>
</dbReference>
<name>A0A3A6QFK7_9VIBR</name>
<dbReference type="GO" id="GO:0016787">
    <property type="term" value="F:hydrolase activity"/>
    <property type="evidence" value="ECO:0007669"/>
    <property type="project" value="UniProtKB-KW"/>
</dbReference>
<keyword evidence="15" id="KW-1185">Reference proteome</keyword>
<dbReference type="InterPro" id="IPR036097">
    <property type="entry name" value="HisK_dim/P_sf"/>
</dbReference>
<dbReference type="PROSITE" id="PS50109">
    <property type="entry name" value="HIS_KIN"/>
    <property type="match status" value="1"/>
</dbReference>
<dbReference type="Pfam" id="PF00072">
    <property type="entry name" value="Response_reg"/>
    <property type="match status" value="1"/>
</dbReference>
<evidence type="ECO:0000259" key="13">
    <source>
        <dbReference type="PROSITE" id="PS50110"/>
    </source>
</evidence>
<keyword evidence="11" id="KW-1133">Transmembrane helix</keyword>
<dbReference type="SMART" id="SM00448">
    <property type="entry name" value="REC"/>
    <property type="match status" value="1"/>
</dbReference>
<dbReference type="EMBL" id="QVMU01000008">
    <property type="protein sequence ID" value="RJX71410.1"/>
    <property type="molecule type" value="Genomic_DNA"/>
</dbReference>
<accession>A0A3A6QFK7</accession>
<evidence type="ECO:0000256" key="5">
    <source>
        <dbReference type="ARBA" id="ARBA00022741"/>
    </source>
</evidence>
<evidence type="ECO:0000256" key="9">
    <source>
        <dbReference type="ARBA" id="ARBA00023012"/>
    </source>
</evidence>
<dbReference type="CDD" id="cd16922">
    <property type="entry name" value="HATPase_EvgS-ArcB-TorS-like"/>
    <property type="match status" value="1"/>
</dbReference>
<keyword evidence="4" id="KW-0808">Transferase</keyword>
<protein>
    <recommendedName>
        <fullName evidence="2">histidine kinase</fullName>
        <ecNumber evidence="2">2.7.13.3</ecNumber>
    </recommendedName>
</protein>
<dbReference type="InterPro" id="IPR011006">
    <property type="entry name" value="CheY-like_superfamily"/>
</dbReference>
<dbReference type="FunFam" id="3.30.565.10:FF:000078">
    <property type="entry name" value="Two-component sensor histidine kinase"/>
    <property type="match status" value="1"/>
</dbReference>
<dbReference type="Proteomes" id="UP000273252">
    <property type="component" value="Unassembled WGS sequence"/>
</dbReference>
<evidence type="ECO:0000256" key="3">
    <source>
        <dbReference type="ARBA" id="ARBA00022553"/>
    </source>
</evidence>
<keyword evidence="9" id="KW-0902">Two-component regulatory system</keyword>
<reference evidence="14 15" key="1">
    <citation type="submission" date="2018-08" db="EMBL/GenBank/DDBJ databases">
        <title>Vibrio isolated from the Eastern China Marginal Seas.</title>
        <authorList>
            <person name="Li Y."/>
        </authorList>
    </citation>
    <scope>NUCLEOTIDE SEQUENCE [LARGE SCALE GENOMIC DNA]</scope>
    <source>
        <strain evidence="14 15">BEI233</strain>
    </source>
</reference>
<dbReference type="AlphaFoldDB" id="A0A3A6QFK7"/>
<keyword evidence="11" id="KW-0812">Transmembrane</keyword>
<sequence length="803" mass="91330">MIQRSIKLQIMIASGIIFSLVATFTLTHFHYKDMEMELHNLQNAISDSKVNLLKIRRHEKDFMSRVDPKYVENLHADIAALKSKVHNIQAYFNEYDFNNNYSTSELNKDINAYQATFDQLAQQKIFIEGTNKTGLIEKLKNSWFNLSKRSIESGSTEVMKELLTLQESMYYFLRTFSSESLQNVHNGIFKVSTKIPSGHEEVQSALEEYRNIFLDLQNAYQILGYTHHTGLHGELRRNIHSFERSLNILHNEVPQIINSKLESIDHDSHLSLGILAIALAITLGFSTWSITRLERRMKRSESLATTSNKAKSAFLANMSHEIRTPLNGIIGMAQIIADTRLTPNQREYLHAIDTSSQTLLMLINDILDLSKIESGHLEITPYPSHVRDAIFDTASMISGKVKEQDLSLYIDIDAQLPHEVKMDEHRLRQILMNLVSNAVKFTQSGSVTLQVKAKLDQGQAWLTFSVIDTGIGIDKAKQDSIFEPFQQEDASITRQFGGTGLGLSISSQLVSMMGGELKLNSVKDQGSEFYFTLPTEIIKQVPSKTHIAEHISIIGEENLITLSLKQNLAFYGVNTITILQDLHHLVQSNIVFLLHDEHSNTHQILEQLHHLAGTTPVIIIQDFATLDIDFKDQVDGFIKFPILGSRLITCMEQSKEAMHERRLHDGKSADDKQAIQIEIIKERVLIVEDNRVNQQVVSLFLKKGNYEYDIANNGLEALTKIQQGAKYQLMLMDCMMPEMDGFTATKEIRKYERDNSLPATPIVALTASVLDQDIKKCFDVGMDDYLAKPLKKEKLYEMVKKYY</sequence>
<dbReference type="Gene3D" id="3.40.50.2300">
    <property type="match status" value="1"/>
</dbReference>
<dbReference type="Gene3D" id="1.10.287.130">
    <property type="match status" value="1"/>
</dbReference>
<evidence type="ECO:0000256" key="7">
    <source>
        <dbReference type="ARBA" id="ARBA00022801"/>
    </source>
</evidence>
<evidence type="ECO:0000313" key="15">
    <source>
        <dbReference type="Proteomes" id="UP000273252"/>
    </source>
</evidence>
<dbReference type="SMART" id="SM00388">
    <property type="entry name" value="HisKA"/>
    <property type="match status" value="1"/>
</dbReference>
<dbReference type="InterPro" id="IPR004358">
    <property type="entry name" value="Sig_transdc_His_kin-like_C"/>
</dbReference>
<proteinExistence type="predicted"/>
<dbReference type="EC" id="2.7.13.3" evidence="2"/>
<dbReference type="PROSITE" id="PS50110">
    <property type="entry name" value="RESPONSE_REGULATORY"/>
    <property type="match status" value="1"/>
</dbReference>
<evidence type="ECO:0000256" key="10">
    <source>
        <dbReference type="PROSITE-ProRule" id="PRU00169"/>
    </source>
</evidence>
<evidence type="ECO:0000256" key="11">
    <source>
        <dbReference type="SAM" id="Phobius"/>
    </source>
</evidence>
<feature type="transmembrane region" description="Helical" evidence="11">
    <location>
        <begin position="12"/>
        <end position="31"/>
    </location>
</feature>
<comment type="caution">
    <text evidence="14">The sequence shown here is derived from an EMBL/GenBank/DDBJ whole genome shotgun (WGS) entry which is preliminary data.</text>
</comment>
<dbReference type="InterPro" id="IPR003594">
    <property type="entry name" value="HATPase_dom"/>
</dbReference>
<feature type="domain" description="Response regulatory" evidence="13">
    <location>
        <begin position="683"/>
        <end position="803"/>
    </location>
</feature>
<dbReference type="InterPro" id="IPR003661">
    <property type="entry name" value="HisK_dim/P_dom"/>
</dbReference>
<dbReference type="RefSeq" id="WP_120031096.1">
    <property type="nucleotide sequence ID" value="NZ_QVMU01000008.1"/>
</dbReference>
<dbReference type="Pfam" id="PF00512">
    <property type="entry name" value="HisKA"/>
    <property type="match status" value="1"/>
</dbReference>
<dbReference type="SMART" id="SM00387">
    <property type="entry name" value="HATPase_c"/>
    <property type="match status" value="1"/>
</dbReference>
<evidence type="ECO:0000256" key="2">
    <source>
        <dbReference type="ARBA" id="ARBA00012438"/>
    </source>
</evidence>
<dbReference type="Gene3D" id="3.30.565.10">
    <property type="entry name" value="Histidine kinase-like ATPase, C-terminal domain"/>
    <property type="match status" value="1"/>
</dbReference>
<feature type="domain" description="Histidine kinase" evidence="12">
    <location>
        <begin position="317"/>
        <end position="537"/>
    </location>
</feature>
<evidence type="ECO:0000256" key="1">
    <source>
        <dbReference type="ARBA" id="ARBA00000085"/>
    </source>
</evidence>
<keyword evidence="3 10" id="KW-0597">Phosphoprotein</keyword>
<dbReference type="OrthoDB" id="9810730at2"/>
<feature type="modified residue" description="4-aspartylphosphate" evidence="10">
    <location>
        <position position="733"/>
    </location>
</feature>
<keyword evidence="7" id="KW-0378">Hydrolase</keyword>
<dbReference type="PRINTS" id="PR00344">
    <property type="entry name" value="BCTRLSENSOR"/>
</dbReference>
<dbReference type="SUPFAM" id="SSF47384">
    <property type="entry name" value="Homodimeric domain of signal transducing histidine kinase"/>
    <property type="match status" value="1"/>
</dbReference>
<evidence type="ECO:0000256" key="8">
    <source>
        <dbReference type="ARBA" id="ARBA00022840"/>
    </source>
</evidence>
<dbReference type="GO" id="GO:0000155">
    <property type="term" value="F:phosphorelay sensor kinase activity"/>
    <property type="evidence" value="ECO:0007669"/>
    <property type="project" value="InterPro"/>
</dbReference>
<dbReference type="PANTHER" id="PTHR45339:SF1">
    <property type="entry name" value="HYBRID SIGNAL TRANSDUCTION HISTIDINE KINASE J"/>
    <property type="match status" value="1"/>
</dbReference>
<comment type="catalytic activity">
    <reaction evidence="1">
        <text>ATP + protein L-histidine = ADP + protein N-phospho-L-histidine.</text>
        <dbReference type="EC" id="2.7.13.3"/>
    </reaction>
</comment>